<gene>
    <name evidence="4" type="ORF">ACHAWO_002462</name>
</gene>
<comment type="caution">
    <text evidence="4">The sequence shown here is derived from an EMBL/GenBank/DDBJ whole genome shotgun (WGS) entry which is preliminary data.</text>
</comment>
<dbReference type="AlphaFoldDB" id="A0ABD3NKD5"/>
<evidence type="ECO:0000313" key="5">
    <source>
        <dbReference type="Proteomes" id="UP001530400"/>
    </source>
</evidence>
<proteinExistence type="predicted"/>
<feature type="domain" description="DDE Tnp4" evidence="3">
    <location>
        <begin position="7"/>
        <end position="74"/>
    </location>
</feature>
<reference evidence="4 5" key="1">
    <citation type="submission" date="2024-10" db="EMBL/GenBank/DDBJ databases">
        <title>Updated reference genomes for cyclostephanoid diatoms.</title>
        <authorList>
            <person name="Roberts W.R."/>
            <person name="Alverson A.J."/>
        </authorList>
    </citation>
    <scope>NUCLEOTIDE SEQUENCE [LARGE SCALE GENOMIC DNA]</scope>
    <source>
        <strain evidence="4 5">AJA010-31</strain>
    </source>
</reference>
<evidence type="ECO:0000259" key="3">
    <source>
        <dbReference type="Pfam" id="PF13359"/>
    </source>
</evidence>
<evidence type="ECO:0000256" key="2">
    <source>
        <dbReference type="ARBA" id="ARBA00022723"/>
    </source>
</evidence>
<dbReference type="GO" id="GO:0046872">
    <property type="term" value="F:metal ion binding"/>
    <property type="evidence" value="ECO:0007669"/>
    <property type="project" value="UniProtKB-KW"/>
</dbReference>
<accession>A0ABD3NKD5</accession>
<keyword evidence="2" id="KW-0479">Metal-binding</keyword>
<dbReference type="Pfam" id="PF13359">
    <property type="entry name" value="DDE_Tnp_4"/>
    <property type="match status" value="1"/>
</dbReference>
<evidence type="ECO:0000313" key="4">
    <source>
        <dbReference type="EMBL" id="KAL3776344.1"/>
    </source>
</evidence>
<comment type="cofactor">
    <cofactor evidence="1">
        <name>a divalent metal cation</name>
        <dbReference type="ChEBI" id="CHEBI:60240"/>
    </cofactor>
</comment>
<dbReference type="InterPro" id="IPR027806">
    <property type="entry name" value="HARBI1_dom"/>
</dbReference>
<dbReference type="EMBL" id="JALLPJ020001104">
    <property type="protein sequence ID" value="KAL3776344.1"/>
    <property type="molecule type" value="Genomic_DNA"/>
</dbReference>
<dbReference type="Proteomes" id="UP001530400">
    <property type="component" value="Unassembled WGS sequence"/>
</dbReference>
<sequence>MKQHEQTSQFFSELEYLLCDMAYEPDSFLCRHINAKQRDEEQFNTCLACVRVVTEHTMGLWKGRFPWLRKIHEDALSDIDDPQNRIPERVVLDAPVPVGSGPGTWRDQLKNLVRDYWAGDNGSVEISYDERRWSSFADDNE</sequence>
<evidence type="ECO:0000256" key="1">
    <source>
        <dbReference type="ARBA" id="ARBA00001968"/>
    </source>
</evidence>
<protein>
    <recommendedName>
        <fullName evidence="3">DDE Tnp4 domain-containing protein</fullName>
    </recommendedName>
</protein>
<name>A0ABD3NKD5_9STRA</name>
<keyword evidence="5" id="KW-1185">Reference proteome</keyword>
<organism evidence="4 5">
    <name type="scientific">Cyclotella atomus</name>
    <dbReference type="NCBI Taxonomy" id="382360"/>
    <lineage>
        <taxon>Eukaryota</taxon>
        <taxon>Sar</taxon>
        <taxon>Stramenopiles</taxon>
        <taxon>Ochrophyta</taxon>
        <taxon>Bacillariophyta</taxon>
        <taxon>Coscinodiscophyceae</taxon>
        <taxon>Thalassiosirophycidae</taxon>
        <taxon>Stephanodiscales</taxon>
        <taxon>Stephanodiscaceae</taxon>
        <taxon>Cyclotella</taxon>
    </lineage>
</organism>